<dbReference type="PANTHER" id="PTHR45880:SF1">
    <property type="entry name" value="RNA-BINDING MOTIF PROTEIN, X-LINKED 2"/>
    <property type="match status" value="1"/>
</dbReference>
<evidence type="ECO:0000256" key="2">
    <source>
        <dbReference type="PROSITE-ProRule" id="PRU00176"/>
    </source>
</evidence>
<keyword evidence="1 2" id="KW-0694">RNA-binding</keyword>
<dbReference type="InterPro" id="IPR051847">
    <property type="entry name" value="RNA_proc/Spliceosome_comp"/>
</dbReference>
<accession>A0A396HSY8</accession>
<dbReference type="Gene3D" id="3.30.70.330">
    <property type="match status" value="1"/>
</dbReference>
<dbReference type="InterPro" id="IPR012677">
    <property type="entry name" value="Nucleotide-bd_a/b_plait_sf"/>
</dbReference>
<dbReference type="PROSITE" id="PS50102">
    <property type="entry name" value="RRM"/>
    <property type="match status" value="1"/>
</dbReference>
<protein>
    <submittedName>
        <fullName evidence="5">Putative nucleotide-binding alpha-beta plait domain-containing protein</fullName>
    </submittedName>
</protein>
<reference evidence="5" key="1">
    <citation type="journal article" date="2018" name="Nat. Plants">
        <title>Whole-genome landscape of Medicago truncatula symbiotic genes.</title>
        <authorList>
            <person name="Pecrix Y."/>
            <person name="Gamas P."/>
            <person name="Carrere S."/>
        </authorList>
    </citation>
    <scope>NUCLEOTIDE SEQUENCE</scope>
    <source>
        <tissue evidence="5">Leaves</tissue>
    </source>
</reference>
<dbReference type="Pfam" id="PF00076">
    <property type="entry name" value="RRM_1"/>
    <property type="match status" value="1"/>
</dbReference>
<dbReference type="EMBL" id="PSQE01000005">
    <property type="protein sequence ID" value="RHN56460.1"/>
    <property type="molecule type" value="Genomic_DNA"/>
</dbReference>
<evidence type="ECO:0000313" key="5">
    <source>
        <dbReference type="EMBL" id="RHN56460.1"/>
    </source>
</evidence>
<feature type="signal peptide" evidence="3">
    <location>
        <begin position="1"/>
        <end position="16"/>
    </location>
</feature>
<feature type="chain" id="PRO_5017263399" evidence="3">
    <location>
        <begin position="17"/>
        <end position="274"/>
    </location>
</feature>
<dbReference type="AlphaFoldDB" id="A0A396HSY8"/>
<gene>
    <name evidence="5" type="ORF">MtrunA17_Chr5g0429731</name>
</gene>
<dbReference type="InterPro" id="IPR035979">
    <property type="entry name" value="RBD_domain_sf"/>
</dbReference>
<comment type="caution">
    <text evidence="5">The sequence shown here is derived from an EMBL/GenBank/DDBJ whole genome shotgun (WGS) entry which is preliminary data.</text>
</comment>
<keyword evidence="3" id="KW-0732">Signal</keyword>
<dbReference type="InterPro" id="IPR000504">
    <property type="entry name" value="RRM_dom"/>
</dbReference>
<organism evidence="5">
    <name type="scientific">Medicago truncatula</name>
    <name type="common">Barrel medic</name>
    <name type="synonym">Medicago tribuloides</name>
    <dbReference type="NCBI Taxonomy" id="3880"/>
    <lineage>
        <taxon>Eukaryota</taxon>
        <taxon>Viridiplantae</taxon>
        <taxon>Streptophyta</taxon>
        <taxon>Embryophyta</taxon>
        <taxon>Tracheophyta</taxon>
        <taxon>Spermatophyta</taxon>
        <taxon>Magnoliopsida</taxon>
        <taxon>eudicotyledons</taxon>
        <taxon>Gunneridae</taxon>
        <taxon>Pentapetalae</taxon>
        <taxon>rosids</taxon>
        <taxon>fabids</taxon>
        <taxon>Fabales</taxon>
        <taxon>Fabaceae</taxon>
        <taxon>Papilionoideae</taxon>
        <taxon>50 kb inversion clade</taxon>
        <taxon>NPAAA clade</taxon>
        <taxon>Hologalegina</taxon>
        <taxon>IRL clade</taxon>
        <taxon>Trifolieae</taxon>
        <taxon>Medicago</taxon>
    </lineage>
</organism>
<dbReference type="Proteomes" id="UP000265566">
    <property type="component" value="Chromosome 5"/>
</dbReference>
<evidence type="ECO:0000259" key="4">
    <source>
        <dbReference type="PROSITE" id="PS50102"/>
    </source>
</evidence>
<dbReference type="PANTHER" id="PTHR45880">
    <property type="entry name" value="RNA-BINDING MOTIF PROTEIN, X-LINKED 2"/>
    <property type="match status" value="1"/>
</dbReference>
<dbReference type="SUPFAM" id="SSF54928">
    <property type="entry name" value="RNA-binding domain, RBD"/>
    <property type="match status" value="1"/>
</dbReference>
<evidence type="ECO:0000256" key="3">
    <source>
        <dbReference type="SAM" id="SignalP"/>
    </source>
</evidence>
<dbReference type="GO" id="GO:0003723">
    <property type="term" value="F:RNA binding"/>
    <property type="evidence" value="ECO:0007669"/>
    <property type="project" value="UniProtKB-UniRule"/>
</dbReference>
<feature type="domain" description="RRM" evidence="4">
    <location>
        <begin position="89"/>
        <end position="173"/>
    </location>
</feature>
<dbReference type="Gramene" id="rna31866">
    <property type="protein sequence ID" value="RHN56460.1"/>
    <property type="gene ID" value="gene31866"/>
</dbReference>
<proteinExistence type="predicted"/>
<sequence>MIFLFYLAWNCWLGDPWPRQPELDHFHSLLWRFIVHSFHEFTYLYEQNTFNSFMNPLTLVKRIQLINSREAALNISEDASWHTKYKDSAYVFVGGIPFDFTEGDIIAVFAQYGEVVDVNLVRDASFSSSLNRVGIDVFIIDDVGDFVSALIEWFSPLHDVTIGEAVGLHRTLQWVSYIHFDNVDFVLDSQQIVDSFHTELRKTLELYLTRNILVGKEGVKIDLKDEKRFDRISFACSSYTPAKQLFVEFLCRSTCLVAPKFFLACFQSFPVLCC</sequence>
<evidence type="ECO:0000256" key="1">
    <source>
        <dbReference type="ARBA" id="ARBA00022884"/>
    </source>
</evidence>
<name>A0A396HSY8_MEDTR</name>